<dbReference type="AlphaFoldDB" id="A0A1I4FCM2"/>
<evidence type="ECO:0000313" key="1">
    <source>
        <dbReference type="EMBL" id="SFL15725.1"/>
    </source>
</evidence>
<dbReference type="InterPro" id="IPR038573">
    <property type="entry name" value="BrnT_sf"/>
</dbReference>
<reference evidence="2" key="1">
    <citation type="submission" date="2016-10" db="EMBL/GenBank/DDBJ databases">
        <authorList>
            <person name="Varghese N."/>
            <person name="Submissions S."/>
        </authorList>
    </citation>
    <scope>NUCLEOTIDE SEQUENCE [LARGE SCALE GENOMIC DNA]</scope>
    <source>
        <strain evidence="2">BL36</strain>
    </source>
</reference>
<organism evidence="1 2">
    <name type="scientific">Methylobacterium pseudosasicola</name>
    <dbReference type="NCBI Taxonomy" id="582667"/>
    <lineage>
        <taxon>Bacteria</taxon>
        <taxon>Pseudomonadati</taxon>
        <taxon>Pseudomonadota</taxon>
        <taxon>Alphaproteobacteria</taxon>
        <taxon>Hyphomicrobiales</taxon>
        <taxon>Methylobacteriaceae</taxon>
        <taxon>Methylobacterium</taxon>
    </lineage>
</organism>
<evidence type="ECO:0000313" key="2">
    <source>
        <dbReference type="Proteomes" id="UP000199048"/>
    </source>
</evidence>
<dbReference type="RefSeq" id="WP_092036384.1">
    <property type="nucleotide sequence ID" value="NZ_FOTK01000001.1"/>
</dbReference>
<protein>
    <submittedName>
        <fullName evidence="1">Uncharacterized protein</fullName>
    </submittedName>
</protein>
<dbReference type="Pfam" id="PF04365">
    <property type="entry name" value="BrnT_toxin"/>
    <property type="match status" value="1"/>
</dbReference>
<accession>A0A1I4FCM2</accession>
<dbReference type="EMBL" id="FOTK01000001">
    <property type="protein sequence ID" value="SFL15725.1"/>
    <property type="molecule type" value="Genomic_DNA"/>
</dbReference>
<gene>
    <name evidence="1" type="ORF">SAMN05192568_1001248</name>
</gene>
<name>A0A1I4FCM2_9HYPH</name>
<dbReference type="OrthoDB" id="839663at2"/>
<dbReference type="STRING" id="582667.SAMN05192568_1001248"/>
<dbReference type="Gene3D" id="3.10.450.530">
    <property type="entry name" value="Ribonuclease toxin, BrnT, of type II toxin-antitoxin system"/>
    <property type="match status" value="1"/>
</dbReference>
<proteinExistence type="predicted"/>
<dbReference type="InterPro" id="IPR007460">
    <property type="entry name" value="BrnT_toxin"/>
</dbReference>
<dbReference type="Proteomes" id="UP000199048">
    <property type="component" value="Unassembled WGS sequence"/>
</dbReference>
<sequence>MGFQWDPEKDAANQAKHLIGFRQAAEIFRGFRLTREELRRDYGERRFISLGLYDVAVLRVVYVQRDGDIRIISAWKASRHDRKVYAEARSRAGSDRPV</sequence>
<keyword evidence="2" id="KW-1185">Reference proteome</keyword>